<dbReference type="InterPro" id="IPR011990">
    <property type="entry name" value="TPR-like_helical_dom_sf"/>
</dbReference>
<name>A0A2Z4IJX4_9BACT</name>
<dbReference type="OrthoDB" id="973072at2"/>
<keyword evidence="1" id="KW-0732">Signal</keyword>
<feature type="chain" id="PRO_5016391357" evidence="1">
    <location>
        <begin position="18"/>
        <end position="479"/>
    </location>
</feature>
<keyword evidence="2" id="KW-0449">Lipoprotein</keyword>
<sequence length="479" mass="54568">MKKYIYALFVSSFCVWASSCSKDFEETNTDPNNLSKITAGSTLNPVLYSLASQNARQMRSVTAPLMQMFLQTDDFNNSPFFYDFDQNIGASTWNNYYTNLSNIAEMEEAAIRDGLPNYEAIALTLKAYAYSVLTDCFGDVPMANALQAEEDVWYPEFSPQADIYSQLLADLERANSIYDEEQGMPYVSDILYGNDVQKWKKFTNSLHLRLLLRVSNRSETGAFDKITEMINNPDTYPVFASSEDGAVLYLDGVAPTLSPWDRPQDFGVFRYYTEFFIDNLNNFQDPRIGVFAGTAKGLEGEDYGYIGQPTDFVENPLPDSIATASGVQRSLAEAPLIIPIMSYAEVEFIKAEMAQRGYTTDAQEHYENGVRAAIEMWSQEVPEGYFDNPFVTFDGSLDRILLQKYYDLFFTDYQAWFEQRRTGLPELPTSASMLNDGEMPSRFYYPIDEANSNFQNYQEAVNRMGGDEINVKVWWDNEN</sequence>
<dbReference type="Pfam" id="PF12771">
    <property type="entry name" value="SusD-like_2"/>
    <property type="match status" value="1"/>
</dbReference>
<feature type="signal peptide" evidence="1">
    <location>
        <begin position="1"/>
        <end position="17"/>
    </location>
</feature>
<dbReference type="Proteomes" id="UP000248688">
    <property type="component" value="Chromosome"/>
</dbReference>
<dbReference type="RefSeq" id="WP_112784807.1">
    <property type="nucleotide sequence ID" value="NZ_CP030041.1"/>
</dbReference>
<keyword evidence="3" id="KW-1185">Reference proteome</keyword>
<dbReference type="KEGG" id="est:DN752_15595"/>
<protein>
    <submittedName>
        <fullName evidence="2">SusD/RagB family nutrient-binding outer membrane lipoprotein</fullName>
    </submittedName>
</protein>
<accession>A0A2Z4IJX4</accession>
<evidence type="ECO:0000256" key="1">
    <source>
        <dbReference type="SAM" id="SignalP"/>
    </source>
</evidence>
<dbReference type="SUPFAM" id="SSF48452">
    <property type="entry name" value="TPR-like"/>
    <property type="match status" value="1"/>
</dbReference>
<proteinExistence type="predicted"/>
<organism evidence="2 3">
    <name type="scientific">Echinicola strongylocentroti</name>
    <dbReference type="NCBI Taxonomy" id="1795355"/>
    <lineage>
        <taxon>Bacteria</taxon>
        <taxon>Pseudomonadati</taxon>
        <taxon>Bacteroidota</taxon>
        <taxon>Cytophagia</taxon>
        <taxon>Cytophagales</taxon>
        <taxon>Cyclobacteriaceae</taxon>
        <taxon>Echinicola</taxon>
    </lineage>
</organism>
<dbReference type="PROSITE" id="PS51257">
    <property type="entry name" value="PROKAR_LIPOPROTEIN"/>
    <property type="match status" value="1"/>
</dbReference>
<dbReference type="EMBL" id="CP030041">
    <property type="protein sequence ID" value="AWW31431.1"/>
    <property type="molecule type" value="Genomic_DNA"/>
</dbReference>
<gene>
    <name evidence="2" type="ORF">DN752_15595</name>
</gene>
<dbReference type="Gene3D" id="1.25.40.390">
    <property type="match status" value="1"/>
</dbReference>
<evidence type="ECO:0000313" key="2">
    <source>
        <dbReference type="EMBL" id="AWW31431.1"/>
    </source>
</evidence>
<reference evidence="2 3" key="1">
    <citation type="submission" date="2018-06" db="EMBL/GenBank/DDBJ databases">
        <title>Echinicola strongylocentroti sp. nov., isolated from a sea urchin Strongylocentrotus intermedius.</title>
        <authorList>
            <person name="Bae S.S."/>
        </authorList>
    </citation>
    <scope>NUCLEOTIDE SEQUENCE [LARGE SCALE GENOMIC DNA]</scope>
    <source>
        <strain evidence="2 3">MEBiC08714</strain>
    </source>
</reference>
<evidence type="ECO:0000313" key="3">
    <source>
        <dbReference type="Proteomes" id="UP000248688"/>
    </source>
</evidence>
<dbReference type="InterPro" id="IPR041662">
    <property type="entry name" value="SusD-like_2"/>
</dbReference>
<dbReference type="AlphaFoldDB" id="A0A2Z4IJX4"/>